<dbReference type="Pfam" id="PF03042">
    <property type="entry name" value="Birna_VP5"/>
    <property type="match status" value="1"/>
</dbReference>
<evidence type="ECO:0000256" key="8">
    <source>
        <dbReference type="ARBA" id="ARBA00023136"/>
    </source>
</evidence>
<keyword evidence="8" id="KW-0472">Membrane</keyword>
<evidence type="ECO:0000256" key="7">
    <source>
        <dbReference type="ARBA" id="ARBA00022989"/>
    </source>
</evidence>
<proteinExistence type="inferred from homology"/>
<reference evidence="11" key="2">
    <citation type="submission" date="2020-05" db="EMBL/GenBank/DDBJ databases">
        <title>Complete genome sequence of a very virulent strain of infectious bursal disease virus in Malaysia.</title>
        <authorList>
            <person name="Aliyu H.B."/>
            <person name="Omar A.R."/>
            <person name="Hair-Bejo M."/>
            <person name="Ideris A."/>
        </authorList>
    </citation>
    <scope>NUCLEOTIDE SEQUENCE</scope>
    <source>
        <strain evidence="11">IBS536/2017</strain>
    </source>
</reference>
<dbReference type="GO" id="GO:0033644">
    <property type="term" value="C:host cell membrane"/>
    <property type="evidence" value="ECO:0007669"/>
    <property type="project" value="UniProtKB-SubCell"/>
</dbReference>
<accession>A0A1D9CJQ2</accession>
<evidence type="ECO:0000256" key="5">
    <source>
        <dbReference type="ARBA" id="ARBA00022692"/>
    </source>
</evidence>
<comment type="subcellular location">
    <subcellularLocation>
        <location evidence="2">Host membrane</location>
        <topology evidence="2">Single-pass membrane protein</topology>
    </subcellularLocation>
</comment>
<sequence>MLSLMVSRDQTNDRSDDKPARSNPTDCSVHTEPSDANNRTGVHSGRHPREAHSQVRDLDLQFDCGGHRVRANCLFPWLPWLNCGCSLHTAEQWELQVRSDAPDCPEPTGQLQLLQASESESHSEVKHTPWWRICTKWHHKRRDLPRKPERTDRC</sequence>
<dbReference type="EMBL" id="KU958716">
    <property type="protein sequence ID" value="AOY36480.1"/>
    <property type="molecule type" value="Genomic_RNA"/>
</dbReference>
<evidence type="ECO:0000256" key="2">
    <source>
        <dbReference type="ARBA" id="ARBA00004379"/>
    </source>
</evidence>
<comment type="similarity">
    <text evidence="3">Belongs to the avibirnavirus/aquabirnavirus VP5 protein family.</text>
</comment>
<keyword evidence="6" id="KW-1043">Host membrane</keyword>
<evidence type="ECO:0000256" key="9">
    <source>
        <dbReference type="SAM" id="MobiDB-lite"/>
    </source>
</evidence>
<evidence type="ECO:0000313" key="11">
    <source>
        <dbReference type="EMBL" id="QRK17827.1"/>
    </source>
</evidence>
<protein>
    <recommendedName>
        <fullName evidence="4">Protein VP5</fullName>
    </recommendedName>
</protein>
<name>A0A1D9CJQ2_IBDV</name>
<comment type="function">
    <text evidence="1">Plays a role in the release of virion progenies by disrupting the host plasma membrane.</text>
</comment>
<dbReference type="EMBL" id="MT505339">
    <property type="protein sequence ID" value="QRK17827.1"/>
    <property type="molecule type" value="Genomic_RNA"/>
</dbReference>
<evidence type="ECO:0000313" key="10">
    <source>
        <dbReference type="EMBL" id="AOY36480.1"/>
    </source>
</evidence>
<keyword evidence="5" id="KW-0812">Transmembrane</keyword>
<feature type="region of interest" description="Disordered" evidence="9">
    <location>
        <begin position="1"/>
        <end position="54"/>
    </location>
</feature>
<organismHost>
    <name type="scientific">Gallus gallus</name>
    <name type="common">Chicken</name>
    <dbReference type="NCBI Taxonomy" id="9031"/>
</organismHost>
<reference evidence="10" key="1">
    <citation type="submission" date="2016-03" db="EMBL/GenBank/DDBJ databases">
        <title>Complete coding sequence of a very virulent infectious bursal disease virus isolate of Malaysia.</title>
        <authorList>
            <person name="Liew P.S."/>
            <person name="Hair-Bejo M."/>
            <person name="Omar A.R."/>
            <person name="Aini I."/>
            <person name="Nurulfiza M.I."/>
        </authorList>
    </citation>
    <scope>NUCLEOTIDE SEQUENCE</scope>
    <source>
        <strain evidence="10">UPM04/190</strain>
    </source>
</reference>
<organismHost>
    <name type="scientific">Meleagris gallopavo</name>
    <name type="common">Wild turkey</name>
    <dbReference type="NCBI Taxonomy" id="9103"/>
</organismHost>
<evidence type="ECO:0000256" key="3">
    <source>
        <dbReference type="ARBA" id="ARBA00006968"/>
    </source>
</evidence>
<keyword evidence="7" id="KW-1133">Transmembrane helix</keyword>
<evidence type="ECO:0000256" key="6">
    <source>
        <dbReference type="ARBA" id="ARBA00022870"/>
    </source>
</evidence>
<evidence type="ECO:0000256" key="1">
    <source>
        <dbReference type="ARBA" id="ARBA00002563"/>
    </source>
</evidence>
<evidence type="ECO:0000256" key="4">
    <source>
        <dbReference type="ARBA" id="ARBA00018662"/>
    </source>
</evidence>
<feature type="compositionally biased region" description="Basic and acidic residues" evidence="9">
    <location>
        <begin position="10"/>
        <end position="20"/>
    </location>
</feature>
<dbReference type="InterPro" id="IPR004284">
    <property type="entry name" value="Birna_VP5"/>
</dbReference>
<gene>
    <name evidence="10" type="primary">VP5</name>
</gene>
<organism evidence="10">
    <name type="scientific">Avian infectious bursal disease virus</name>
    <name type="common">IBDV</name>
    <name type="synonym">Gumboro disease virus</name>
    <dbReference type="NCBI Taxonomy" id="10995"/>
    <lineage>
        <taxon>Viruses</taxon>
        <taxon>Riboviria</taxon>
        <taxon>Orthornavirae</taxon>
        <taxon>Birnaviridae</taxon>
        <taxon>Avibirnavirus</taxon>
        <taxon>Avibirnavirus gumboroense</taxon>
    </lineage>
</organism>